<keyword evidence="2" id="KW-1185">Reference proteome</keyword>
<dbReference type="RefSeq" id="WP_215822420.1">
    <property type="nucleotide sequence ID" value="NZ_JAGSOY010000164.1"/>
</dbReference>
<sequence>MKHKIPDESSWGEYHTDLDVAAAHSMFAGKTNEEMQKEFKKNIIERCSDIRWMPIVPFQYYIFGLKHYIDSGDFSDFNKPDAASCFIELVLDKLNESPEYLDSIILELMPTLKYIAENQDWFEADIDIYGDFKALLEK</sequence>
<reference evidence="1 2" key="1">
    <citation type="submission" date="2021-04" db="EMBL/GenBank/DDBJ databases">
        <authorList>
            <person name="Pira H."/>
            <person name="Risdian C."/>
            <person name="Wink J."/>
        </authorList>
    </citation>
    <scope>NUCLEOTIDE SEQUENCE [LARGE SCALE GENOMIC DNA]</scope>
    <source>
        <strain evidence="1 2">WH53</strain>
    </source>
</reference>
<evidence type="ECO:0000313" key="1">
    <source>
        <dbReference type="EMBL" id="MBU2714152.1"/>
    </source>
</evidence>
<dbReference type="Proteomes" id="UP000690515">
    <property type="component" value="Unassembled WGS sequence"/>
</dbReference>
<accession>A0ABS5ZJE9</accession>
<feature type="non-terminal residue" evidence="1">
    <location>
        <position position="138"/>
    </location>
</feature>
<evidence type="ECO:0000313" key="2">
    <source>
        <dbReference type="Proteomes" id="UP000690515"/>
    </source>
</evidence>
<name>A0ABS5ZJE9_9GAMM</name>
<proteinExistence type="predicted"/>
<dbReference type="EMBL" id="JAGSOY010000164">
    <property type="protein sequence ID" value="MBU2714152.1"/>
    <property type="molecule type" value="Genomic_DNA"/>
</dbReference>
<protein>
    <submittedName>
        <fullName evidence="1">Uncharacterized protein</fullName>
    </submittedName>
</protein>
<organism evidence="1 2">
    <name type="scientific">Zooshikella harenae</name>
    <dbReference type="NCBI Taxonomy" id="2827238"/>
    <lineage>
        <taxon>Bacteria</taxon>
        <taxon>Pseudomonadati</taxon>
        <taxon>Pseudomonadota</taxon>
        <taxon>Gammaproteobacteria</taxon>
        <taxon>Oceanospirillales</taxon>
        <taxon>Zooshikellaceae</taxon>
        <taxon>Zooshikella</taxon>
    </lineage>
</organism>
<gene>
    <name evidence="1" type="ORF">KCG35_24180</name>
</gene>
<comment type="caution">
    <text evidence="1">The sequence shown here is derived from an EMBL/GenBank/DDBJ whole genome shotgun (WGS) entry which is preliminary data.</text>
</comment>